<dbReference type="InterPro" id="IPR001433">
    <property type="entry name" value="OxRdtase_FAD/NAD-bd"/>
</dbReference>
<evidence type="ECO:0000256" key="7">
    <source>
        <dbReference type="ARBA" id="ARBA00022630"/>
    </source>
</evidence>
<keyword evidence="9 26" id="KW-0812">Transmembrane</keyword>
<keyword evidence="10 26" id="KW-0479">Metal-binding</keyword>
<feature type="domain" description="Cytochrome b5 heme-binding" evidence="27">
    <location>
        <begin position="3"/>
        <end position="79"/>
    </location>
</feature>
<proteinExistence type="inferred from homology"/>
<evidence type="ECO:0000256" key="5">
    <source>
        <dbReference type="ARBA" id="ARBA00012011"/>
    </source>
</evidence>
<evidence type="ECO:0000256" key="18">
    <source>
        <dbReference type="ARBA" id="ARBA00023136"/>
    </source>
</evidence>
<keyword evidence="15 26" id="KW-0408">Iron</keyword>
<dbReference type="Pfam" id="PF00173">
    <property type="entry name" value="Cyt-b5"/>
    <property type="match status" value="1"/>
</dbReference>
<dbReference type="RefSeq" id="XP_020052307.1">
    <property type="nucleotide sequence ID" value="XM_020201936.1"/>
</dbReference>
<dbReference type="InterPro" id="IPR017938">
    <property type="entry name" value="Riboflavin_synthase-like_b-brl"/>
</dbReference>
<evidence type="ECO:0000256" key="15">
    <source>
        <dbReference type="ARBA" id="ARBA00023004"/>
    </source>
</evidence>
<dbReference type="FunFam" id="3.10.120.10:FF:000002">
    <property type="entry name" value="Cytochrome b5 type B"/>
    <property type="match status" value="1"/>
</dbReference>
<keyword evidence="16" id="KW-0520">NAD</keyword>
<dbReference type="InterPro" id="IPR036400">
    <property type="entry name" value="Cyt_B5-like_heme/steroid_sf"/>
</dbReference>
<feature type="binding site" evidence="25">
    <location>
        <position position="316"/>
    </location>
    <ligand>
        <name>FAD</name>
        <dbReference type="ChEBI" id="CHEBI:57692"/>
    </ligand>
</feature>
<evidence type="ECO:0000256" key="12">
    <source>
        <dbReference type="ARBA" id="ARBA00022827"/>
    </source>
</evidence>
<dbReference type="InterPro" id="IPR001199">
    <property type="entry name" value="Cyt_B5-like_heme/steroid-bd"/>
</dbReference>
<dbReference type="GO" id="GO:0005783">
    <property type="term" value="C:endoplasmic reticulum"/>
    <property type="evidence" value="ECO:0007669"/>
    <property type="project" value="TreeGrafter"/>
</dbReference>
<comment type="similarity">
    <text evidence="4">Belongs to the flavoprotein pyridine nucleotide cytochrome reductase family.</text>
</comment>
<protein>
    <recommendedName>
        <fullName evidence="21">NADH-cytochrome b5 reductase 1</fullName>
        <ecNumber evidence="5">1.6.2.2</ecNumber>
    </recommendedName>
    <alternativeName>
        <fullName evidence="22">Microsomal cytochrome b reductase</fullName>
    </alternativeName>
</protein>
<evidence type="ECO:0000256" key="1">
    <source>
        <dbReference type="ARBA" id="ARBA00001974"/>
    </source>
</evidence>
<keyword evidence="11" id="KW-1000">Mitochondrion outer membrane</keyword>
<dbReference type="GO" id="GO:0090524">
    <property type="term" value="F:cytochrome-b5 reductase activity, acting on NADH"/>
    <property type="evidence" value="ECO:0007669"/>
    <property type="project" value="UniProtKB-EC"/>
</dbReference>
<keyword evidence="14" id="KW-0560">Oxidoreductase</keyword>
<dbReference type="FunFam" id="2.40.30.10:FF:000032">
    <property type="entry name" value="NADH-cytochrome b5 reductase"/>
    <property type="match status" value="1"/>
</dbReference>
<dbReference type="Gene3D" id="3.40.50.80">
    <property type="entry name" value="Nucleotide-binding domain of ferredoxin-NADP reductase (FNR) module"/>
    <property type="match status" value="1"/>
</dbReference>
<comment type="cofactor">
    <cofactor evidence="1 25">
        <name>FAD</name>
        <dbReference type="ChEBI" id="CHEBI:57692"/>
    </cofactor>
</comment>
<dbReference type="PRINTS" id="PR00371">
    <property type="entry name" value="FPNCR"/>
</dbReference>
<evidence type="ECO:0000256" key="2">
    <source>
        <dbReference type="ARBA" id="ARBA00004572"/>
    </source>
</evidence>
<evidence type="ECO:0000259" key="27">
    <source>
        <dbReference type="PROSITE" id="PS50255"/>
    </source>
</evidence>
<dbReference type="GO" id="GO:0020037">
    <property type="term" value="F:heme binding"/>
    <property type="evidence" value="ECO:0007669"/>
    <property type="project" value="UniProtKB-UniRule"/>
</dbReference>
<evidence type="ECO:0000256" key="8">
    <source>
        <dbReference type="ARBA" id="ARBA00022679"/>
    </source>
</evidence>
<dbReference type="InterPro" id="IPR039261">
    <property type="entry name" value="FNR_nucleotide-bd"/>
</dbReference>
<evidence type="ECO:0000256" key="17">
    <source>
        <dbReference type="ARBA" id="ARBA00023128"/>
    </source>
</evidence>
<comment type="subcellular location">
    <subcellularLocation>
        <location evidence="2">Mitochondrion outer membrane</location>
        <topology evidence="2">Single-pass membrane protein</topology>
    </subcellularLocation>
</comment>
<comment type="catalytic activity">
    <reaction evidence="23">
        <text>2 Fe(III)-[cytochrome b5] + NADH = 2 Fe(II)-[cytochrome b5] + NAD(+) + H(+)</text>
        <dbReference type="Rhea" id="RHEA:46680"/>
        <dbReference type="Rhea" id="RHEA-COMP:10438"/>
        <dbReference type="Rhea" id="RHEA-COMP:10439"/>
        <dbReference type="ChEBI" id="CHEBI:15378"/>
        <dbReference type="ChEBI" id="CHEBI:29033"/>
        <dbReference type="ChEBI" id="CHEBI:29034"/>
        <dbReference type="ChEBI" id="CHEBI:57540"/>
        <dbReference type="ChEBI" id="CHEBI:57945"/>
        <dbReference type="EC" id="1.6.2.2"/>
    </reaction>
</comment>
<dbReference type="Proteomes" id="UP000184546">
    <property type="component" value="Unassembled WGS sequence"/>
</dbReference>
<dbReference type="InterPro" id="IPR001709">
    <property type="entry name" value="Flavoprot_Pyr_Nucl_cyt_Rdtase"/>
</dbReference>
<dbReference type="VEuPathDB" id="FungiDB:ASPACDRAFT_47324"/>
<evidence type="ECO:0000256" key="6">
    <source>
        <dbReference type="ARBA" id="ARBA00022617"/>
    </source>
</evidence>
<dbReference type="InterPro" id="IPR008333">
    <property type="entry name" value="Cbr1-like_FAD-bd_dom"/>
</dbReference>
<keyword evidence="17" id="KW-0496">Mitochondrion</keyword>
<feature type="binding site" evidence="25">
    <location>
        <position position="314"/>
    </location>
    <ligand>
        <name>FAD</name>
        <dbReference type="ChEBI" id="CHEBI:57692"/>
    </ligand>
</feature>
<feature type="domain" description="FAD-binding FR-type" evidence="28">
    <location>
        <begin position="245"/>
        <end position="348"/>
    </location>
</feature>
<evidence type="ECO:0000256" key="21">
    <source>
        <dbReference type="ARBA" id="ARBA00039438"/>
    </source>
</evidence>
<comment type="catalytic activity">
    <reaction evidence="24">
        <text>2 Fe(3+)-[Dph3] + NADH = 2 Fe(2+)-[Dph3] + NAD(+) + H(+)</text>
        <dbReference type="Rhea" id="RHEA:71231"/>
        <dbReference type="Rhea" id="RHEA-COMP:18002"/>
        <dbReference type="Rhea" id="RHEA-COMP:18003"/>
        <dbReference type="ChEBI" id="CHEBI:15378"/>
        <dbReference type="ChEBI" id="CHEBI:29033"/>
        <dbReference type="ChEBI" id="CHEBI:29034"/>
        <dbReference type="ChEBI" id="CHEBI:57540"/>
        <dbReference type="ChEBI" id="CHEBI:57945"/>
        <dbReference type="ChEBI" id="CHEBI:83228"/>
    </reaction>
    <physiologicalReaction direction="left-to-right" evidence="24">
        <dbReference type="Rhea" id="RHEA:71232"/>
    </physiologicalReaction>
</comment>
<dbReference type="PANTHER" id="PTHR19370:SF178">
    <property type="entry name" value="CYTOCHROME-B5 REDUCTASE"/>
    <property type="match status" value="1"/>
</dbReference>
<dbReference type="EC" id="1.6.2.2" evidence="5"/>
<dbReference type="PANTHER" id="PTHR19370">
    <property type="entry name" value="NADH-CYTOCHROME B5 REDUCTASE"/>
    <property type="match status" value="1"/>
</dbReference>
<dbReference type="Gene3D" id="3.10.120.10">
    <property type="entry name" value="Cytochrome b5-like heme/steroid binding domain"/>
    <property type="match status" value="1"/>
</dbReference>
<feature type="binding site" evidence="25">
    <location>
        <position position="365"/>
    </location>
    <ligand>
        <name>FAD</name>
        <dbReference type="ChEBI" id="CHEBI:57692"/>
    </ligand>
</feature>
<evidence type="ECO:0000313" key="29">
    <source>
        <dbReference type="EMBL" id="OJJ95967.1"/>
    </source>
</evidence>
<evidence type="ECO:0000256" key="19">
    <source>
        <dbReference type="ARBA" id="ARBA00037104"/>
    </source>
</evidence>
<evidence type="ECO:0000256" key="14">
    <source>
        <dbReference type="ARBA" id="ARBA00023002"/>
    </source>
</evidence>
<dbReference type="PROSITE" id="PS51384">
    <property type="entry name" value="FAD_FR"/>
    <property type="match status" value="1"/>
</dbReference>
<dbReference type="EMBL" id="KV878987">
    <property type="protein sequence ID" value="OJJ95967.1"/>
    <property type="molecule type" value="Genomic_DNA"/>
</dbReference>
<dbReference type="Pfam" id="PF00175">
    <property type="entry name" value="NAD_binding_1"/>
    <property type="match status" value="1"/>
</dbReference>
<organism evidence="29 30">
    <name type="scientific">Aspergillus aculeatus (strain ATCC 16872 / CBS 172.66 / WB 5094)</name>
    <dbReference type="NCBI Taxonomy" id="690307"/>
    <lineage>
        <taxon>Eukaryota</taxon>
        <taxon>Fungi</taxon>
        <taxon>Dikarya</taxon>
        <taxon>Ascomycota</taxon>
        <taxon>Pezizomycotina</taxon>
        <taxon>Eurotiomycetes</taxon>
        <taxon>Eurotiomycetidae</taxon>
        <taxon>Eurotiales</taxon>
        <taxon>Aspergillaceae</taxon>
        <taxon>Aspergillus</taxon>
        <taxon>Aspergillus subgen. Circumdati</taxon>
    </lineage>
</organism>
<dbReference type="PRINTS" id="PR00406">
    <property type="entry name" value="CYTB5RDTASE"/>
</dbReference>
<dbReference type="SUPFAM" id="SSF55856">
    <property type="entry name" value="Cytochrome b5-like heme/steroid binding domain"/>
    <property type="match status" value="1"/>
</dbReference>
<evidence type="ECO:0000256" key="10">
    <source>
        <dbReference type="ARBA" id="ARBA00022723"/>
    </source>
</evidence>
<feature type="binding site" evidence="25">
    <location>
        <position position="297"/>
    </location>
    <ligand>
        <name>FAD</name>
        <dbReference type="ChEBI" id="CHEBI:57692"/>
    </ligand>
</feature>
<dbReference type="GeneID" id="30975750"/>
<dbReference type="GO" id="GO:0016740">
    <property type="term" value="F:transferase activity"/>
    <property type="evidence" value="ECO:0007669"/>
    <property type="project" value="UniProtKB-KW"/>
</dbReference>
<evidence type="ECO:0000256" key="9">
    <source>
        <dbReference type="ARBA" id="ARBA00022692"/>
    </source>
</evidence>
<keyword evidence="6 26" id="KW-0349">Heme</keyword>
<dbReference type="FunFam" id="3.40.50.80:FF:000019">
    <property type="entry name" value="NADH-cytochrome b5 reductase"/>
    <property type="match status" value="1"/>
</dbReference>
<evidence type="ECO:0000256" key="25">
    <source>
        <dbReference type="PIRSR" id="PIRSR601834-1"/>
    </source>
</evidence>
<evidence type="ECO:0000256" key="4">
    <source>
        <dbReference type="ARBA" id="ARBA00006105"/>
    </source>
</evidence>
<evidence type="ECO:0000259" key="28">
    <source>
        <dbReference type="PROSITE" id="PS51384"/>
    </source>
</evidence>
<comment type="subunit">
    <text evidence="20">Monomer. Component of the 2-(3-amino-3-carboxypropyl)histidine synthase complex composed of DPH1, DPH2, DPH3 and a NADH-dependent reductase, predominantly CBR1.</text>
</comment>
<evidence type="ECO:0000256" key="11">
    <source>
        <dbReference type="ARBA" id="ARBA00022787"/>
    </source>
</evidence>
<keyword evidence="8" id="KW-0808">Transferase</keyword>
<dbReference type="OMA" id="KGAMQYS"/>
<dbReference type="Pfam" id="PF00970">
    <property type="entry name" value="FAD_binding_6"/>
    <property type="match status" value="1"/>
</dbReference>
<dbReference type="AlphaFoldDB" id="A0A1L9WIN2"/>
<keyword evidence="18 26" id="KW-0472">Membrane</keyword>
<evidence type="ECO:0000256" key="23">
    <source>
        <dbReference type="ARBA" id="ARBA00047682"/>
    </source>
</evidence>
<dbReference type="SUPFAM" id="SSF52343">
    <property type="entry name" value="Ferredoxin reductase-like, C-terminal NADP-linked domain"/>
    <property type="match status" value="1"/>
</dbReference>
<evidence type="ECO:0000256" key="26">
    <source>
        <dbReference type="RuleBase" id="RU362121"/>
    </source>
</evidence>
<feature type="transmembrane region" description="Helical" evidence="26">
    <location>
        <begin position="115"/>
        <end position="137"/>
    </location>
</feature>
<gene>
    <name evidence="29" type="ORF">ASPACDRAFT_47324</name>
</gene>
<evidence type="ECO:0000256" key="20">
    <source>
        <dbReference type="ARBA" id="ARBA00038836"/>
    </source>
</evidence>
<keyword evidence="12 25" id="KW-0274">FAD</keyword>
<feature type="binding site" evidence="25">
    <location>
        <position position="299"/>
    </location>
    <ligand>
        <name>FAD</name>
        <dbReference type="ChEBI" id="CHEBI:57692"/>
    </ligand>
</feature>
<dbReference type="PRINTS" id="PR00363">
    <property type="entry name" value="CYTOCHROMEB5"/>
</dbReference>
<feature type="binding site" evidence="25">
    <location>
        <position position="323"/>
    </location>
    <ligand>
        <name>FAD</name>
        <dbReference type="ChEBI" id="CHEBI:57692"/>
    </ligand>
</feature>
<reference evidence="30" key="1">
    <citation type="journal article" date="2017" name="Genome Biol.">
        <title>Comparative genomics reveals high biological diversity and specific adaptations in the industrially and medically important fungal genus Aspergillus.</title>
        <authorList>
            <person name="de Vries R.P."/>
            <person name="Riley R."/>
            <person name="Wiebenga A."/>
            <person name="Aguilar-Osorio G."/>
            <person name="Amillis S."/>
            <person name="Uchima C.A."/>
            <person name="Anderluh G."/>
            <person name="Asadollahi M."/>
            <person name="Askin M."/>
            <person name="Barry K."/>
            <person name="Battaglia E."/>
            <person name="Bayram O."/>
            <person name="Benocci T."/>
            <person name="Braus-Stromeyer S.A."/>
            <person name="Caldana C."/>
            <person name="Canovas D."/>
            <person name="Cerqueira G.C."/>
            <person name="Chen F."/>
            <person name="Chen W."/>
            <person name="Choi C."/>
            <person name="Clum A."/>
            <person name="Dos Santos R.A."/>
            <person name="Damasio A.R."/>
            <person name="Diallinas G."/>
            <person name="Emri T."/>
            <person name="Fekete E."/>
            <person name="Flipphi M."/>
            <person name="Freyberg S."/>
            <person name="Gallo A."/>
            <person name="Gournas C."/>
            <person name="Habgood R."/>
            <person name="Hainaut M."/>
            <person name="Harispe M.L."/>
            <person name="Henrissat B."/>
            <person name="Hilden K.S."/>
            <person name="Hope R."/>
            <person name="Hossain A."/>
            <person name="Karabika E."/>
            <person name="Karaffa L."/>
            <person name="Karanyi Z."/>
            <person name="Krasevec N."/>
            <person name="Kuo A."/>
            <person name="Kusch H."/>
            <person name="LaButti K."/>
            <person name="Lagendijk E.L."/>
            <person name="Lapidus A."/>
            <person name="Levasseur A."/>
            <person name="Lindquist E."/>
            <person name="Lipzen A."/>
            <person name="Logrieco A.F."/>
            <person name="MacCabe A."/>
            <person name="Maekelae M.R."/>
            <person name="Malavazi I."/>
            <person name="Melin P."/>
            <person name="Meyer V."/>
            <person name="Mielnichuk N."/>
            <person name="Miskei M."/>
            <person name="Molnar A.P."/>
            <person name="Mule G."/>
            <person name="Ngan C.Y."/>
            <person name="Orejas M."/>
            <person name="Orosz E."/>
            <person name="Ouedraogo J.P."/>
            <person name="Overkamp K.M."/>
            <person name="Park H.-S."/>
            <person name="Perrone G."/>
            <person name="Piumi F."/>
            <person name="Punt P.J."/>
            <person name="Ram A.F."/>
            <person name="Ramon A."/>
            <person name="Rauscher S."/>
            <person name="Record E."/>
            <person name="Riano-Pachon D.M."/>
            <person name="Robert V."/>
            <person name="Roehrig J."/>
            <person name="Ruller R."/>
            <person name="Salamov A."/>
            <person name="Salih N.S."/>
            <person name="Samson R.A."/>
            <person name="Sandor E."/>
            <person name="Sanguinetti M."/>
            <person name="Schuetze T."/>
            <person name="Sepcic K."/>
            <person name="Shelest E."/>
            <person name="Sherlock G."/>
            <person name="Sophianopoulou V."/>
            <person name="Squina F.M."/>
            <person name="Sun H."/>
            <person name="Susca A."/>
            <person name="Todd R.B."/>
            <person name="Tsang A."/>
            <person name="Unkles S.E."/>
            <person name="van de Wiele N."/>
            <person name="van Rossen-Uffink D."/>
            <person name="Oliveira J.V."/>
            <person name="Vesth T.C."/>
            <person name="Visser J."/>
            <person name="Yu J.-H."/>
            <person name="Zhou M."/>
            <person name="Andersen M.R."/>
            <person name="Archer D.B."/>
            <person name="Baker S.E."/>
            <person name="Benoit I."/>
            <person name="Brakhage A.A."/>
            <person name="Braus G.H."/>
            <person name="Fischer R."/>
            <person name="Frisvad J.C."/>
            <person name="Goldman G.H."/>
            <person name="Houbraken J."/>
            <person name="Oakley B."/>
            <person name="Pocsi I."/>
            <person name="Scazzocchio C."/>
            <person name="Seiboth B."/>
            <person name="vanKuyk P.A."/>
            <person name="Wortman J."/>
            <person name="Dyer P.S."/>
            <person name="Grigoriev I.V."/>
        </authorList>
    </citation>
    <scope>NUCLEOTIDE SEQUENCE [LARGE SCALE GENOMIC DNA]</scope>
    <source>
        <strain evidence="30">ATCC 16872 / CBS 172.66 / WB 5094</strain>
    </source>
</reference>
<evidence type="ECO:0000256" key="22">
    <source>
        <dbReference type="ARBA" id="ARBA00041901"/>
    </source>
</evidence>
<keyword evidence="7 25" id="KW-0285">Flavoprotein</keyword>
<evidence type="ECO:0000256" key="16">
    <source>
        <dbReference type="ARBA" id="ARBA00023027"/>
    </source>
</evidence>
<dbReference type="InterPro" id="IPR001834">
    <property type="entry name" value="CBR-like"/>
</dbReference>
<comment type="function">
    <text evidence="19">NADH-dependent reductase for DPH3 and cytochrome b5. Required for the first step of diphthamide biosynthesis, a post-translational modification of histidine which occurs in elongation factor 2. DPH1 and DPH2 transfer a 3-amino-3-carboxypropyl (ACP) group from S-adenosyl-L-methionine (SAM) to a histidine residue, the reaction is assisted by a reduction system comprising DPH3 and a NADH-dependent reductase, predominantly CBR1. By reducing DPH3, also involved in the formation of the tRNA wobble base modification mcm5s 2U (5-methoxycarbonylmethyl-2-thiouridine), mediated by the elongator complex. The cytochrome b5/NADH cytochrome b5 reductase electron transfer system supports the catalytic activity of several sterol biosynthetic enzymes.</text>
</comment>
<dbReference type="Gene3D" id="2.40.30.10">
    <property type="entry name" value="Translation factors"/>
    <property type="match status" value="1"/>
</dbReference>
<dbReference type="STRING" id="690307.A0A1L9WIN2"/>
<comment type="pathway">
    <text evidence="3">Protein modification; peptidyl-diphthamide biosynthesis.</text>
</comment>
<dbReference type="InterPro" id="IPR018506">
    <property type="entry name" value="Cyt_B5_heme-BS"/>
</dbReference>
<name>A0A1L9WIN2_ASPA1</name>
<evidence type="ECO:0000256" key="24">
    <source>
        <dbReference type="ARBA" id="ARBA00049138"/>
    </source>
</evidence>
<dbReference type="PROSITE" id="PS50255">
    <property type="entry name" value="CYTOCHROME_B5_2"/>
    <property type="match status" value="1"/>
</dbReference>
<evidence type="ECO:0000256" key="13">
    <source>
        <dbReference type="ARBA" id="ARBA00022989"/>
    </source>
</evidence>
<dbReference type="PROSITE" id="PS00191">
    <property type="entry name" value="CYTOCHROME_B5_1"/>
    <property type="match status" value="1"/>
</dbReference>
<dbReference type="CDD" id="cd06183">
    <property type="entry name" value="cyt_b5_reduct_like"/>
    <property type="match status" value="1"/>
</dbReference>
<keyword evidence="30" id="KW-1185">Reference proteome</keyword>
<comment type="similarity">
    <text evidence="26">Belongs to the cytochrome b5 family.</text>
</comment>
<accession>A0A1L9WIN2</accession>
<dbReference type="InterPro" id="IPR017927">
    <property type="entry name" value="FAD-bd_FR_type"/>
</dbReference>
<keyword evidence="13 26" id="KW-1133">Transmembrane helix</keyword>
<evidence type="ECO:0000313" key="30">
    <source>
        <dbReference type="Proteomes" id="UP000184546"/>
    </source>
</evidence>
<dbReference type="GO" id="GO:0005741">
    <property type="term" value="C:mitochondrial outer membrane"/>
    <property type="evidence" value="ECO:0007669"/>
    <property type="project" value="UniProtKB-SubCell"/>
</dbReference>
<dbReference type="OrthoDB" id="260519at2759"/>
<sequence>MASTTYTLEQVRSHNKKDDVWIILHNKVYNITTYLDDHPGGVPVLLEVAGLDATEAFEEIGHSDEARELLEPYLIGALAAEDQAEAIEVYRPTFEKVSQVAAVDVRKRQRSTVGLLVKSLLAAVPLGLAAGLGYSAYSNGLGILRQPQLFLPHLLQEIHLPSGTTSKSSFWSGVGIGSALQISLTGAVTVWLSTKLDVQESFASHKPYRPTRPDTLILKSALKSTRTIPRISTSTTTATQPLDPKQWRKFQLIRKDPIAPNVYHIVFALPHPDDRLGLPTGQHIALRATINGQSVSRSYTPISNNSDLGRVELLIKVYDQGLMTQHLASMTLGQEIEIRGPKGAMKFTPDFARHIGMIAGGTGITPMYQIIRASLDDPSNEIQITLLYANNMEEDILLRRELDTYAARFPGRFRVEYVLSRPEGTWDGRKGFVTQELIQEAFPAPAADTRVFLCGPPPMIEAMKKNLVVLGYQLPGVISKATDQVFLF</sequence>
<dbReference type="SUPFAM" id="SSF63380">
    <property type="entry name" value="Riboflavin synthase domain-like"/>
    <property type="match status" value="1"/>
</dbReference>
<evidence type="ECO:0000256" key="3">
    <source>
        <dbReference type="ARBA" id="ARBA00005156"/>
    </source>
</evidence>
<dbReference type="SMART" id="SM01117">
    <property type="entry name" value="Cyt-b5"/>
    <property type="match status" value="1"/>
</dbReference>
<dbReference type="GO" id="GO:0046872">
    <property type="term" value="F:metal ion binding"/>
    <property type="evidence" value="ECO:0007669"/>
    <property type="project" value="UniProtKB-UniRule"/>
</dbReference>